<evidence type="ECO:0000313" key="8">
    <source>
        <dbReference type="Proteomes" id="UP000462014"/>
    </source>
</evidence>
<evidence type="ECO:0000259" key="6">
    <source>
        <dbReference type="PROSITE" id="PS51352"/>
    </source>
</evidence>
<feature type="signal peptide" evidence="5">
    <location>
        <begin position="1"/>
        <end position="20"/>
    </location>
</feature>
<reference evidence="7 8" key="1">
    <citation type="submission" date="2019-12" db="EMBL/GenBank/DDBJ databases">
        <title>Mucilaginibacter sp. HMF7410 genome sequencing and assembly.</title>
        <authorList>
            <person name="Kang H."/>
            <person name="Cha I."/>
            <person name="Kim H."/>
            <person name="Joh K."/>
        </authorList>
    </citation>
    <scope>NUCLEOTIDE SEQUENCE [LARGE SCALE GENOMIC DNA]</scope>
    <source>
        <strain evidence="7 8">HMF7410</strain>
    </source>
</reference>
<dbReference type="AlphaFoldDB" id="A0A7K1SUN5"/>
<gene>
    <name evidence="7" type="ORF">GO621_05460</name>
</gene>
<comment type="caution">
    <text evidence="7">The sequence shown here is derived from an EMBL/GenBank/DDBJ whole genome shotgun (WGS) entry which is preliminary data.</text>
</comment>
<accession>A0A7K1SUN5</accession>
<dbReference type="InterPro" id="IPR036249">
    <property type="entry name" value="Thioredoxin-like_sf"/>
</dbReference>
<evidence type="ECO:0000313" key="7">
    <source>
        <dbReference type="EMBL" id="MVN20983.1"/>
    </source>
</evidence>
<comment type="subcellular location">
    <subcellularLocation>
        <location evidence="1">Cell envelope</location>
    </subcellularLocation>
</comment>
<evidence type="ECO:0000256" key="1">
    <source>
        <dbReference type="ARBA" id="ARBA00004196"/>
    </source>
</evidence>
<proteinExistence type="predicted"/>
<dbReference type="PROSITE" id="PS51352">
    <property type="entry name" value="THIOREDOXIN_2"/>
    <property type="match status" value="1"/>
</dbReference>
<organism evidence="7 8">
    <name type="scientific">Mucilaginibacter arboris</name>
    <dbReference type="NCBI Taxonomy" id="2682090"/>
    <lineage>
        <taxon>Bacteria</taxon>
        <taxon>Pseudomonadati</taxon>
        <taxon>Bacteroidota</taxon>
        <taxon>Sphingobacteriia</taxon>
        <taxon>Sphingobacteriales</taxon>
        <taxon>Sphingobacteriaceae</taxon>
        <taxon>Mucilaginibacter</taxon>
    </lineage>
</organism>
<dbReference type="CDD" id="cd02966">
    <property type="entry name" value="TlpA_like_family"/>
    <property type="match status" value="1"/>
</dbReference>
<evidence type="ECO:0000256" key="3">
    <source>
        <dbReference type="ARBA" id="ARBA00023157"/>
    </source>
</evidence>
<evidence type="ECO:0000256" key="5">
    <source>
        <dbReference type="SAM" id="SignalP"/>
    </source>
</evidence>
<dbReference type="Pfam" id="PF13905">
    <property type="entry name" value="Thioredoxin_8"/>
    <property type="match status" value="1"/>
</dbReference>
<dbReference type="GO" id="GO:0030313">
    <property type="term" value="C:cell envelope"/>
    <property type="evidence" value="ECO:0007669"/>
    <property type="project" value="UniProtKB-SubCell"/>
</dbReference>
<dbReference type="InterPro" id="IPR013766">
    <property type="entry name" value="Thioredoxin_domain"/>
</dbReference>
<dbReference type="PANTHER" id="PTHR42852:SF6">
    <property type="entry name" value="THIOL:DISULFIDE INTERCHANGE PROTEIN DSBE"/>
    <property type="match status" value="1"/>
</dbReference>
<name>A0A7K1SUN5_9SPHI</name>
<sequence>MKRFYTCCILLFVFSTSAFAKNATVHFTIKNFKGSIFIHDPVLLYDLTKKKVNELQLDAHQSASFTIDIDQPTYLIFYLSDRYFRYSLFLTPGDELFLTVDFAQKNNQFKVTGKGSNNNQPEIFALTNMDTQPFNNDKNPERVIAAINKQYLLNKGLLANYIKANKPSTAFIKNAMINLKYFAPANYYEFSHNHTLFKSKEELKPWLKIQDSLFKTIKLSNDEALNAYNYTELIYNFMFRETEALEIEYQKQPAVFYKQWFHTNPAKGDSTYKSWYLGVITKKVVDKYFTGKAAEYAYVRALKYRFSRADYPAVVSIFNYFKKEYPHSAYVKGFSPTIAELVKKQQQTFSKATIFVKNNGTRLNTFKDVLALTKGKVALIDMWGTWCTPCREEIEKNALKLETYFKGKNVNFIYIANFDVGREKEWKKAIAYFQIEGMQILANPALTKDIMDKVKSTGYPTYIIINKDGSYRKTATQHPVNVQAMIKEIEIANLQ</sequence>
<dbReference type="Proteomes" id="UP000462014">
    <property type="component" value="Unassembled WGS sequence"/>
</dbReference>
<dbReference type="Gene3D" id="3.40.30.10">
    <property type="entry name" value="Glutaredoxin"/>
    <property type="match status" value="1"/>
</dbReference>
<dbReference type="EMBL" id="WPIK01000004">
    <property type="protein sequence ID" value="MVN20983.1"/>
    <property type="molecule type" value="Genomic_DNA"/>
</dbReference>
<keyword evidence="8" id="KW-1185">Reference proteome</keyword>
<keyword evidence="4" id="KW-0676">Redox-active center</keyword>
<feature type="domain" description="Thioredoxin" evidence="6">
    <location>
        <begin position="340"/>
        <end position="495"/>
    </location>
</feature>
<dbReference type="SUPFAM" id="SSF52833">
    <property type="entry name" value="Thioredoxin-like"/>
    <property type="match status" value="1"/>
</dbReference>
<dbReference type="InterPro" id="IPR050553">
    <property type="entry name" value="Thioredoxin_ResA/DsbE_sf"/>
</dbReference>
<evidence type="ECO:0000256" key="2">
    <source>
        <dbReference type="ARBA" id="ARBA00022748"/>
    </source>
</evidence>
<dbReference type="GO" id="GO:0017004">
    <property type="term" value="P:cytochrome complex assembly"/>
    <property type="evidence" value="ECO:0007669"/>
    <property type="project" value="UniProtKB-KW"/>
</dbReference>
<dbReference type="InterPro" id="IPR012336">
    <property type="entry name" value="Thioredoxin-like_fold"/>
</dbReference>
<keyword evidence="2" id="KW-0201">Cytochrome c-type biogenesis</keyword>
<keyword evidence="3" id="KW-1015">Disulfide bond</keyword>
<evidence type="ECO:0000256" key="4">
    <source>
        <dbReference type="ARBA" id="ARBA00023284"/>
    </source>
</evidence>
<feature type="chain" id="PRO_5029834409" evidence="5">
    <location>
        <begin position="21"/>
        <end position="495"/>
    </location>
</feature>
<keyword evidence="5" id="KW-0732">Signal</keyword>
<protein>
    <submittedName>
        <fullName evidence="7">Redoxin domain-containing protein</fullName>
    </submittedName>
</protein>
<dbReference type="PANTHER" id="PTHR42852">
    <property type="entry name" value="THIOL:DISULFIDE INTERCHANGE PROTEIN DSBE"/>
    <property type="match status" value="1"/>
</dbReference>